<dbReference type="Gene3D" id="1.10.10.10">
    <property type="entry name" value="Winged helix-like DNA-binding domain superfamily/Winged helix DNA-binding domain"/>
    <property type="match status" value="1"/>
</dbReference>
<dbReference type="InterPro" id="IPR022689">
    <property type="entry name" value="Iron_dep_repressor"/>
</dbReference>
<comment type="caution">
    <text evidence="7">The sequence shown here is derived from an EMBL/GenBank/DDBJ whole genome shotgun (WGS) entry which is preliminary data.</text>
</comment>
<dbReference type="InterPro" id="IPR007167">
    <property type="entry name" value="Fe-transptr_FeoA-like"/>
</dbReference>
<keyword evidence="2" id="KW-0805">Transcription regulation</keyword>
<dbReference type="GO" id="GO:0003677">
    <property type="term" value="F:DNA binding"/>
    <property type="evidence" value="ECO:0007669"/>
    <property type="project" value="UniProtKB-KW"/>
</dbReference>
<dbReference type="InterPro" id="IPR022687">
    <property type="entry name" value="HTH_DTXR"/>
</dbReference>
<dbReference type="GO" id="GO:0046914">
    <property type="term" value="F:transition metal ion binding"/>
    <property type="evidence" value="ECO:0007669"/>
    <property type="project" value="InterPro"/>
</dbReference>
<dbReference type="InterPro" id="IPR036390">
    <property type="entry name" value="WH_DNA-bd_sf"/>
</dbReference>
<dbReference type="Pfam" id="PF01325">
    <property type="entry name" value="Fe_dep_repress"/>
    <property type="match status" value="1"/>
</dbReference>
<dbReference type="SMART" id="SM00529">
    <property type="entry name" value="HTH_DTXR"/>
    <property type="match status" value="1"/>
</dbReference>
<evidence type="ECO:0000256" key="4">
    <source>
        <dbReference type="ARBA" id="ARBA00023163"/>
    </source>
</evidence>
<dbReference type="Gene3D" id="1.10.60.10">
    <property type="entry name" value="Iron dependent repressor, metal binding and dimerisation domain"/>
    <property type="match status" value="1"/>
</dbReference>
<evidence type="ECO:0000256" key="3">
    <source>
        <dbReference type="ARBA" id="ARBA00023125"/>
    </source>
</evidence>
<reference evidence="7" key="1">
    <citation type="journal article" date="2020" name="mSystems">
        <title>Genome- and Community-Level Interaction Insights into Carbon Utilization and Element Cycling Functions of Hydrothermarchaeota in Hydrothermal Sediment.</title>
        <authorList>
            <person name="Zhou Z."/>
            <person name="Liu Y."/>
            <person name="Xu W."/>
            <person name="Pan J."/>
            <person name="Luo Z.H."/>
            <person name="Li M."/>
        </authorList>
    </citation>
    <scope>NUCLEOTIDE SEQUENCE [LARGE SCALE GENOMIC DNA]</scope>
    <source>
        <strain evidence="6">SpSt-629</strain>
        <strain evidence="7">SpSt-688</strain>
    </source>
</reference>
<dbReference type="PROSITE" id="PS50944">
    <property type="entry name" value="HTH_DTXR"/>
    <property type="match status" value="1"/>
</dbReference>
<dbReference type="PANTHER" id="PTHR33238">
    <property type="entry name" value="IRON (METAL) DEPENDENT REPRESSOR, DTXR FAMILY"/>
    <property type="match status" value="1"/>
</dbReference>
<dbReference type="AlphaFoldDB" id="A0A7J3MYA1"/>
<dbReference type="PANTHER" id="PTHR33238:SF7">
    <property type="entry name" value="IRON-DEPENDENT TRANSCRIPTIONAL REGULATOR"/>
    <property type="match status" value="1"/>
</dbReference>
<feature type="domain" description="HTH dtxR-type" evidence="5">
    <location>
        <begin position="1"/>
        <end position="70"/>
    </location>
</feature>
<evidence type="ECO:0000256" key="2">
    <source>
        <dbReference type="ARBA" id="ARBA00023015"/>
    </source>
</evidence>
<proteinExistence type="inferred from homology"/>
<dbReference type="EMBL" id="DTDH01000109">
    <property type="protein sequence ID" value="HGT98518.1"/>
    <property type="molecule type" value="Genomic_DNA"/>
</dbReference>
<dbReference type="GO" id="GO:0046983">
    <property type="term" value="F:protein dimerization activity"/>
    <property type="evidence" value="ECO:0007669"/>
    <property type="project" value="InterPro"/>
</dbReference>
<comment type="similarity">
    <text evidence="1">Belongs to the DtxR/MntR family.</text>
</comment>
<dbReference type="SUPFAM" id="SSF46785">
    <property type="entry name" value="Winged helix' DNA-binding domain"/>
    <property type="match status" value="1"/>
</dbReference>
<dbReference type="InterPro" id="IPR036388">
    <property type="entry name" value="WH-like_DNA-bd_sf"/>
</dbReference>
<dbReference type="Pfam" id="PF02742">
    <property type="entry name" value="Fe_dep_repr_C"/>
    <property type="match status" value="1"/>
</dbReference>
<name>A0A7J3MYA1_9CREN</name>
<gene>
    <name evidence="6" type="ORF">ENT99_07220</name>
    <name evidence="7" type="ORF">ENU64_03725</name>
</gene>
<dbReference type="InterPro" id="IPR050536">
    <property type="entry name" value="DtxR_MntR_Metal-Reg"/>
</dbReference>
<keyword evidence="4" id="KW-0804">Transcription</keyword>
<evidence type="ECO:0000256" key="1">
    <source>
        <dbReference type="ARBA" id="ARBA00007871"/>
    </source>
</evidence>
<dbReference type="InterPro" id="IPR036421">
    <property type="entry name" value="Fe_dep_repressor_sf"/>
</dbReference>
<evidence type="ECO:0000313" key="7">
    <source>
        <dbReference type="EMBL" id="HGT98518.1"/>
    </source>
</evidence>
<dbReference type="GO" id="GO:0003700">
    <property type="term" value="F:DNA-binding transcription factor activity"/>
    <property type="evidence" value="ECO:0007669"/>
    <property type="project" value="InterPro"/>
</dbReference>
<dbReference type="InterPro" id="IPR001367">
    <property type="entry name" value="Fe_dep_repressor"/>
</dbReference>
<protein>
    <submittedName>
        <fullName evidence="7">Metal-dependent transcriptional regulator</fullName>
    </submittedName>
</protein>
<keyword evidence="3" id="KW-0238">DNA-binding</keyword>
<organism evidence="7">
    <name type="scientific">Ignisphaera aggregans</name>
    <dbReference type="NCBI Taxonomy" id="334771"/>
    <lineage>
        <taxon>Archaea</taxon>
        <taxon>Thermoproteota</taxon>
        <taxon>Thermoprotei</taxon>
        <taxon>Desulfurococcales</taxon>
        <taxon>Desulfurococcaceae</taxon>
        <taxon>Ignisphaera</taxon>
    </lineage>
</organism>
<evidence type="ECO:0000259" key="5">
    <source>
        <dbReference type="PROSITE" id="PS50944"/>
    </source>
</evidence>
<evidence type="ECO:0000313" key="6">
    <source>
        <dbReference type="EMBL" id="HFQ79466.1"/>
    </source>
</evidence>
<sequence length="224" mass="25708">MVVKHFKIQTKTLEDYLKAMYRLEEIYGIAKTQDIATELNVTPATVSKTLKKLAEGDYIRWIPYEGVKLTKKGRRLAEDAIKKHRIAETFLHLHLGFDLIESHRYAHMFEHLPDEILDRLWIYMQKPSRCPHGNPIPGSVTDNISDLPLTEFVEGTEIVITRILCSFDSSLLAKVISLGIEVSKKVCIESTSPMMISLLINGKRVELNRYESRLIRGLAIKKCR</sequence>
<accession>A0A7J3MYA1</accession>
<dbReference type="EMBL" id="DTAU01000137">
    <property type="protein sequence ID" value="HFQ79466.1"/>
    <property type="molecule type" value="Genomic_DNA"/>
</dbReference>
<dbReference type="Pfam" id="PF04023">
    <property type="entry name" value="FeoA"/>
    <property type="match status" value="1"/>
</dbReference>
<dbReference type="SUPFAM" id="SSF47979">
    <property type="entry name" value="Iron-dependent repressor protein, dimerization domain"/>
    <property type="match status" value="1"/>
</dbReference>